<dbReference type="InterPro" id="IPR006047">
    <property type="entry name" value="GH13_cat_dom"/>
</dbReference>
<accession>A0A285UPF4</accession>
<protein>
    <submittedName>
        <fullName evidence="5">Alpha-glucosidase</fullName>
    </submittedName>
</protein>
<evidence type="ECO:0000256" key="3">
    <source>
        <dbReference type="ARBA" id="ARBA00023295"/>
    </source>
</evidence>
<dbReference type="PANTHER" id="PTHR10357">
    <property type="entry name" value="ALPHA-AMYLASE FAMILY MEMBER"/>
    <property type="match status" value="1"/>
</dbReference>
<dbReference type="Pfam" id="PF00128">
    <property type="entry name" value="Alpha-amylase"/>
    <property type="match status" value="1"/>
</dbReference>
<dbReference type="SUPFAM" id="SSF51011">
    <property type="entry name" value="Glycosyl hydrolase domain"/>
    <property type="match status" value="1"/>
</dbReference>
<dbReference type="InterPro" id="IPR013780">
    <property type="entry name" value="Glyco_hydro_b"/>
</dbReference>
<organism evidence="5 6">
    <name type="scientific">Rhizobium subbaraonis</name>
    <dbReference type="NCBI Taxonomy" id="908946"/>
    <lineage>
        <taxon>Bacteria</taxon>
        <taxon>Pseudomonadati</taxon>
        <taxon>Pseudomonadota</taxon>
        <taxon>Alphaproteobacteria</taxon>
        <taxon>Hyphomicrobiales</taxon>
        <taxon>Rhizobiaceae</taxon>
        <taxon>Rhizobium/Agrobacterium group</taxon>
        <taxon>Rhizobium</taxon>
    </lineage>
</organism>
<gene>
    <name evidence="5" type="ORF">SAMN05892877_109226</name>
</gene>
<evidence type="ECO:0000256" key="1">
    <source>
        <dbReference type="ARBA" id="ARBA00008061"/>
    </source>
</evidence>
<evidence type="ECO:0000259" key="4">
    <source>
        <dbReference type="SMART" id="SM00642"/>
    </source>
</evidence>
<dbReference type="CDD" id="cd11330">
    <property type="entry name" value="AmyAc_OligoGlu"/>
    <property type="match status" value="1"/>
</dbReference>
<keyword evidence="6" id="KW-1185">Reference proteome</keyword>
<dbReference type="Gene3D" id="3.20.20.80">
    <property type="entry name" value="Glycosidases"/>
    <property type="match status" value="2"/>
</dbReference>
<dbReference type="FunFam" id="3.90.400.10:FF:000002">
    <property type="entry name" value="Sucrose isomerase"/>
    <property type="match status" value="1"/>
</dbReference>
<evidence type="ECO:0000256" key="2">
    <source>
        <dbReference type="ARBA" id="ARBA00022801"/>
    </source>
</evidence>
<evidence type="ECO:0000313" key="5">
    <source>
        <dbReference type="EMBL" id="SOC42151.1"/>
    </source>
</evidence>
<proteinExistence type="inferred from homology"/>
<dbReference type="PANTHER" id="PTHR10357:SF179">
    <property type="entry name" value="NEUTRAL AND BASIC AMINO ACID TRANSPORT PROTEIN RBAT"/>
    <property type="match status" value="1"/>
</dbReference>
<keyword evidence="2" id="KW-0378">Hydrolase</keyword>
<keyword evidence="3" id="KW-0326">Glycosidase</keyword>
<dbReference type="RefSeq" id="WP_097140810.1">
    <property type="nucleotide sequence ID" value="NZ_OBQD01000009.1"/>
</dbReference>
<name>A0A285UPF4_9HYPH</name>
<dbReference type="SMART" id="SM00642">
    <property type="entry name" value="Aamy"/>
    <property type="match status" value="1"/>
</dbReference>
<dbReference type="EMBL" id="OBQD01000009">
    <property type="protein sequence ID" value="SOC42151.1"/>
    <property type="molecule type" value="Genomic_DNA"/>
</dbReference>
<dbReference type="Gene3D" id="3.90.400.10">
    <property type="entry name" value="Oligo-1,6-glucosidase, Domain 2"/>
    <property type="match status" value="1"/>
</dbReference>
<dbReference type="AlphaFoldDB" id="A0A285UPF4"/>
<dbReference type="InterPro" id="IPR017853">
    <property type="entry name" value="GH"/>
</dbReference>
<feature type="domain" description="Glycosyl hydrolase family 13 catalytic" evidence="4">
    <location>
        <begin position="19"/>
        <end position="411"/>
    </location>
</feature>
<dbReference type="InterPro" id="IPR045857">
    <property type="entry name" value="O16G_dom_2"/>
</dbReference>
<evidence type="ECO:0000313" key="6">
    <source>
        <dbReference type="Proteomes" id="UP000219167"/>
    </source>
</evidence>
<comment type="similarity">
    <text evidence="1">Belongs to the glycosyl hydrolase 13 family.</text>
</comment>
<dbReference type="GO" id="GO:0009313">
    <property type="term" value="P:oligosaccharide catabolic process"/>
    <property type="evidence" value="ECO:0007669"/>
    <property type="project" value="TreeGrafter"/>
</dbReference>
<dbReference type="GO" id="GO:0004556">
    <property type="term" value="F:alpha-amylase activity"/>
    <property type="evidence" value="ECO:0007669"/>
    <property type="project" value="TreeGrafter"/>
</dbReference>
<dbReference type="OrthoDB" id="9805159at2"/>
<dbReference type="Proteomes" id="UP000219167">
    <property type="component" value="Unassembled WGS sequence"/>
</dbReference>
<dbReference type="SUPFAM" id="SSF51445">
    <property type="entry name" value="(Trans)glycosidases"/>
    <property type="match status" value="1"/>
</dbReference>
<dbReference type="Gene3D" id="2.60.40.1180">
    <property type="entry name" value="Golgi alpha-mannosidase II"/>
    <property type="match status" value="1"/>
</dbReference>
<reference evidence="5 6" key="1">
    <citation type="submission" date="2017-08" db="EMBL/GenBank/DDBJ databases">
        <authorList>
            <person name="de Groot N.N."/>
        </authorList>
    </citation>
    <scope>NUCLEOTIDE SEQUENCE [LARGE SCALE GENOMIC DNA]</scope>
    <source>
        <strain evidence="5 6">JC85</strain>
    </source>
</reference>
<sequence length="548" mass="61729">MTASKTTAADWWRGAVIYQVYPRSCQDTSGDGIGDLQGVKRRLEHIAALGVDAIWLSPFFKSPMADMGYDVSDYCDVDPMFGSLADFDEMLAEAHRLGMKVIIDQVISHTSDQHPWFRESRSSRDNDRADWYVWAEPKKDGTAPNNWLSVFGGPAWEWDGVRRQYYMHNFLASQPDLNFHNPKVQEAVLKTMRFWLDRGVDGFRLDTVNYYFHDAKLRDNPPHEPDSDEAGLDAPDVNPYGMQAHRYDKTQPENVVFLQKVRALLAGYEDRTTVGEVGDGARSLKTVAEYTSGGDKLHMCYTFDLLGPDFSAGYIRKCVEGFQKVVTDGWVCWAFSNHDVVRHVSRFIEAPEERERVARLAITLLSTLRGTICLYQGEELGLPEAELAFEDLRDPYGIRFWPAFKGRDGCRTPMPWKAGEPHAGFSSGRPWLPVPEEHTRLAANAQEKVAGSVLNHYRDTLAFRKAHAALFDGDMAFVKSNQDILAFTRDKGEEKLLFVFNLTREKAEFSPPSSMKLGESVAVPGFGGRLSEGAIELAPLDMACVRLA</sequence>